<feature type="compositionally biased region" description="Polar residues" evidence="1">
    <location>
        <begin position="1"/>
        <end position="10"/>
    </location>
</feature>
<dbReference type="InterPro" id="IPR001810">
    <property type="entry name" value="F-box_dom"/>
</dbReference>
<dbReference type="Pfam" id="PF12937">
    <property type="entry name" value="F-box-like"/>
    <property type="match status" value="1"/>
</dbReference>
<evidence type="ECO:0000313" key="4">
    <source>
        <dbReference type="Proteomes" id="UP001201163"/>
    </source>
</evidence>
<protein>
    <recommendedName>
        <fullName evidence="2">F-box domain-containing protein</fullName>
    </recommendedName>
</protein>
<comment type="caution">
    <text evidence="3">The sequence shown here is derived from an EMBL/GenBank/DDBJ whole genome shotgun (WGS) entry which is preliminary data.</text>
</comment>
<evidence type="ECO:0000313" key="3">
    <source>
        <dbReference type="EMBL" id="KAH8999561.1"/>
    </source>
</evidence>
<evidence type="ECO:0000256" key="1">
    <source>
        <dbReference type="SAM" id="MobiDB-lite"/>
    </source>
</evidence>
<organism evidence="3 4">
    <name type="scientific">Lactarius akahatsu</name>
    <dbReference type="NCBI Taxonomy" id="416441"/>
    <lineage>
        <taxon>Eukaryota</taxon>
        <taxon>Fungi</taxon>
        <taxon>Dikarya</taxon>
        <taxon>Basidiomycota</taxon>
        <taxon>Agaricomycotina</taxon>
        <taxon>Agaricomycetes</taxon>
        <taxon>Russulales</taxon>
        <taxon>Russulaceae</taxon>
        <taxon>Lactarius</taxon>
    </lineage>
</organism>
<proteinExistence type="predicted"/>
<evidence type="ECO:0000259" key="2">
    <source>
        <dbReference type="PROSITE" id="PS50181"/>
    </source>
</evidence>
<dbReference type="PROSITE" id="PS50181">
    <property type="entry name" value="FBOX"/>
    <property type="match status" value="1"/>
</dbReference>
<dbReference type="InterPro" id="IPR036047">
    <property type="entry name" value="F-box-like_dom_sf"/>
</dbReference>
<dbReference type="SUPFAM" id="SSF81383">
    <property type="entry name" value="F-box domain"/>
    <property type="match status" value="1"/>
</dbReference>
<feature type="domain" description="F-box" evidence="2">
    <location>
        <begin position="58"/>
        <end position="117"/>
    </location>
</feature>
<name>A0AAD4LUD5_9AGAM</name>
<sequence length="714" mass="77678">MRSTMNNSGRISGRATKDVAVQSDAPNVQHSQRHDPLDRQLADAEALVLKLRQRMNERALVSRLPVEILIQIFSYCPASDLYPHVRHRPPPPWLAVTHVCRRWRNAALSCPSLWVEIISTNFEWTAAMLERSKDLPIHVSVDDGGSAQMPCELSTARLLFTKIHRMQSLAMTCAHAIIACVPMLFEAKAAPLLQELIITNFHPSHPLDLVARPLFSGETPNLQFLSLYRCRVLWSSPLLQCDLVYLSISHVPPDQRPHLGQVLQVLKRLTRLECLQLDEALPVHITSPNETTSSILSVERLPLAHLRFFSLCARSALDILEFSASVLIPATALFQLICEEFEQYAPDTDSGDVMLAALASHICVPRDTTSAAADAATSGDSNADTWVPIRSVHVRDIPAARSWSLFASAAHSADDDGDACDTSPPDPADEQARVLSLHMRWSAHPAGARAAICFIERAARLPPLARAHKLLIESALFSHGCAWRGAFVRSQHVKAVFAGGDSAVAGAAQMLLDVARHEGEHRNDGLQHLQPLAAVVPATTLAAEVDAEVYAAIARLLPSSLAFARPAGELPRTLFPKLKRLTIAGADLWNADAGLFESLCAGLAARKGCESAALAQLAVRRCAVRQEQVDALGDFIGESKVIWDGVLRGPPRSLPVNGLAVGPDHVTQIGEGSEWPSNLEEVGTEDGEEDYHDLILVGDPNLMSLQGPGEENDA</sequence>
<dbReference type="Proteomes" id="UP001201163">
    <property type="component" value="Unassembled WGS sequence"/>
</dbReference>
<dbReference type="EMBL" id="JAKELL010000004">
    <property type="protein sequence ID" value="KAH8999561.1"/>
    <property type="molecule type" value="Genomic_DNA"/>
</dbReference>
<gene>
    <name evidence="3" type="ORF">EDB92DRAFT_976353</name>
</gene>
<dbReference type="AlphaFoldDB" id="A0AAD4LUD5"/>
<accession>A0AAD4LUD5</accession>
<reference evidence="3" key="1">
    <citation type="submission" date="2022-01" db="EMBL/GenBank/DDBJ databases">
        <title>Comparative genomics reveals a dynamic genome evolution in the ectomycorrhizal milk-cap (Lactarius) mushrooms.</title>
        <authorList>
            <consortium name="DOE Joint Genome Institute"/>
            <person name="Lebreton A."/>
            <person name="Tang N."/>
            <person name="Kuo A."/>
            <person name="LaButti K."/>
            <person name="Drula E."/>
            <person name="Barry K."/>
            <person name="Clum A."/>
            <person name="Lipzen A."/>
            <person name="Mousain D."/>
            <person name="Ng V."/>
            <person name="Wang R."/>
            <person name="Wang X."/>
            <person name="Dai Y."/>
            <person name="Henrissat B."/>
            <person name="Grigoriev I.V."/>
            <person name="Guerin-Laguette A."/>
            <person name="Yu F."/>
            <person name="Martin F.M."/>
        </authorList>
    </citation>
    <scope>NUCLEOTIDE SEQUENCE</scope>
    <source>
        <strain evidence="3">QP</strain>
    </source>
</reference>
<feature type="region of interest" description="Disordered" evidence="1">
    <location>
        <begin position="1"/>
        <end position="38"/>
    </location>
</feature>
<keyword evidence="4" id="KW-1185">Reference proteome</keyword>
<dbReference type="Gene3D" id="1.20.1280.50">
    <property type="match status" value="1"/>
</dbReference>